<dbReference type="GO" id="GO:0030148">
    <property type="term" value="P:sphingolipid biosynthetic process"/>
    <property type="evidence" value="ECO:0007669"/>
    <property type="project" value="TreeGrafter"/>
</dbReference>
<feature type="transmembrane region" description="Helical" evidence="1">
    <location>
        <begin position="170"/>
        <end position="189"/>
    </location>
</feature>
<organism evidence="2 3">
    <name type="scientific">Armillaria luteobubalina</name>
    <dbReference type="NCBI Taxonomy" id="153913"/>
    <lineage>
        <taxon>Eukaryota</taxon>
        <taxon>Fungi</taxon>
        <taxon>Dikarya</taxon>
        <taxon>Basidiomycota</taxon>
        <taxon>Agaricomycotina</taxon>
        <taxon>Agaricomycetes</taxon>
        <taxon>Agaricomycetidae</taxon>
        <taxon>Agaricales</taxon>
        <taxon>Marasmiineae</taxon>
        <taxon>Physalacriaceae</taxon>
        <taxon>Armillaria</taxon>
    </lineage>
</organism>
<dbReference type="InterPro" id="IPR036291">
    <property type="entry name" value="NAD(P)-bd_dom_sf"/>
</dbReference>
<protein>
    <recommendedName>
        <fullName evidence="4">Oxidoreductase</fullName>
    </recommendedName>
</protein>
<evidence type="ECO:0000256" key="1">
    <source>
        <dbReference type="SAM" id="Phobius"/>
    </source>
</evidence>
<proteinExistence type="predicted"/>
<dbReference type="Gene3D" id="3.40.50.720">
    <property type="entry name" value="NAD(P)-binding Rossmann-like Domain"/>
    <property type="match status" value="1"/>
</dbReference>
<keyword evidence="1" id="KW-1133">Transmembrane helix</keyword>
<keyword evidence="1" id="KW-0472">Membrane</keyword>
<accession>A0AA39PA58</accession>
<evidence type="ECO:0008006" key="4">
    <source>
        <dbReference type="Google" id="ProtNLM"/>
    </source>
</evidence>
<reference evidence="2" key="1">
    <citation type="submission" date="2023-06" db="EMBL/GenBank/DDBJ databases">
        <authorList>
            <consortium name="Lawrence Berkeley National Laboratory"/>
            <person name="Ahrendt S."/>
            <person name="Sahu N."/>
            <person name="Indic B."/>
            <person name="Wong-Bajracharya J."/>
            <person name="Merenyi Z."/>
            <person name="Ke H.-M."/>
            <person name="Monk M."/>
            <person name="Kocsube S."/>
            <person name="Drula E."/>
            <person name="Lipzen A."/>
            <person name="Balint B."/>
            <person name="Henrissat B."/>
            <person name="Andreopoulos B."/>
            <person name="Martin F.M."/>
            <person name="Harder C.B."/>
            <person name="Rigling D."/>
            <person name="Ford K.L."/>
            <person name="Foster G.D."/>
            <person name="Pangilinan J."/>
            <person name="Papanicolaou A."/>
            <person name="Barry K."/>
            <person name="LaButti K."/>
            <person name="Viragh M."/>
            <person name="Koriabine M."/>
            <person name="Yan M."/>
            <person name="Riley R."/>
            <person name="Champramary S."/>
            <person name="Plett K.L."/>
            <person name="Tsai I.J."/>
            <person name="Slot J."/>
            <person name="Sipos G."/>
            <person name="Plett J."/>
            <person name="Nagy L.G."/>
            <person name="Grigoriev I.V."/>
        </authorList>
    </citation>
    <scope>NUCLEOTIDE SEQUENCE</scope>
    <source>
        <strain evidence="2">HWK02</strain>
    </source>
</reference>
<dbReference type="Pfam" id="PF00106">
    <property type="entry name" value="adh_short"/>
    <property type="match status" value="1"/>
</dbReference>
<dbReference type="GO" id="GO:0005789">
    <property type="term" value="C:endoplasmic reticulum membrane"/>
    <property type="evidence" value="ECO:0007669"/>
    <property type="project" value="TreeGrafter"/>
</dbReference>
<feature type="transmembrane region" description="Helical" evidence="1">
    <location>
        <begin position="6"/>
        <end position="22"/>
    </location>
</feature>
<dbReference type="AlphaFoldDB" id="A0AA39PA58"/>
<dbReference type="InterPro" id="IPR002347">
    <property type="entry name" value="SDR_fam"/>
</dbReference>
<name>A0AA39PA58_9AGAR</name>
<comment type="caution">
    <text evidence="2">The sequence shown here is derived from an EMBL/GenBank/DDBJ whole genome shotgun (WGS) entry which is preliminary data.</text>
</comment>
<dbReference type="Proteomes" id="UP001175228">
    <property type="component" value="Unassembled WGS sequence"/>
</dbReference>
<feature type="transmembrane region" description="Helical" evidence="1">
    <location>
        <begin position="209"/>
        <end position="228"/>
    </location>
</feature>
<sequence length="336" mass="37148">MFPTTALLAFPLLALMFGFLFNRKKWNPKGKHCYVTGGSQGLGLALALLLVKLGADVSIVARNEEKLRDALAEMESKARQKARKLPSQILKWYSYDLMEYKSAEAALEAASKGHNGRCPDALFLCAGTSIPGFFVEEDEASLKRGMDSVYWVQAWSALAGAKRMVRENKAGKIVLVSSLLGLMSMVGYSSYAPAKHALRGLAETLRSEMVLYGISVHIFFPGTIYSPGYEVENKHKPKITLKIEETDGGQTPEQSAESLLKGVQCGHFHISADLIGNIFRASTRGASPRSLVFLDEIYSFIGWVGFPIWRRSVDSTIKGHQQEHHDYLIEKGILSK</sequence>
<keyword evidence="1" id="KW-0812">Transmembrane</keyword>
<keyword evidence="3" id="KW-1185">Reference proteome</keyword>
<dbReference type="SUPFAM" id="SSF51735">
    <property type="entry name" value="NAD(P)-binding Rossmann-fold domains"/>
    <property type="match status" value="1"/>
</dbReference>
<evidence type="ECO:0000313" key="3">
    <source>
        <dbReference type="Proteomes" id="UP001175228"/>
    </source>
</evidence>
<dbReference type="FunFam" id="3.40.50.720:FF:000468">
    <property type="entry name" value="Short-chain dehydrogenase, putative"/>
    <property type="match status" value="1"/>
</dbReference>
<dbReference type="PRINTS" id="PR00081">
    <property type="entry name" value="GDHRDH"/>
</dbReference>
<dbReference type="GO" id="GO:0047560">
    <property type="term" value="F:3-dehydrosphinganine reductase activity"/>
    <property type="evidence" value="ECO:0007669"/>
    <property type="project" value="TreeGrafter"/>
</dbReference>
<evidence type="ECO:0000313" key="2">
    <source>
        <dbReference type="EMBL" id="KAK0479884.1"/>
    </source>
</evidence>
<dbReference type="EMBL" id="JAUEPU010000085">
    <property type="protein sequence ID" value="KAK0479884.1"/>
    <property type="molecule type" value="Genomic_DNA"/>
</dbReference>
<dbReference type="GO" id="GO:0006666">
    <property type="term" value="P:3-keto-sphinganine metabolic process"/>
    <property type="evidence" value="ECO:0007669"/>
    <property type="project" value="TreeGrafter"/>
</dbReference>
<dbReference type="PANTHER" id="PTHR43550:SF3">
    <property type="entry name" value="3-KETODIHYDROSPHINGOSINE REDUCTASE"/>
    <property type="match status" value="1"/>
</dbReference>
<gene>
    <name evidence="2" type="ORF">EDD18DRAFT_1206715</name>
</gene>
<dbReference type="PANTHER" id="PTHR43550">
    <property type="entry name" value="3-KETODIHYDROSPHINGOSINE REDUCTASE"/>
    <property type="match status" value="1"/>
</dbReference>